<protein>
    <recommendedName>
        <fullName evidence="3">SH3b domain-containing protein</fullName>
    </recommendedName>
</protein>
<feature type="chain" id="PRO_5035204539" description="SH3b domain-containing protein" evidence="2">
    <location>
        <begin position="24"/>
        <end position="201"/>
    </location>
</feature>
<keyword evidence="2" id="KW-0732">Signal</keyword>
<feature type="compositionally biased region" description="Pro residues" evidence="1">
    <location>
        <begin position="161"/>
        <end position="172"/>
    </location>
</feature>
<dbReference type="InterPro" id="IPR003646">
    <property type="entry name" value="SH3-like_bac-type"/>
</dbReference>
<feature type="signal peptide" evidence="2">
    <location>
        <begin position="1"/>
        <end position="23"/>
    </location>
</feature>
<feature type="compositionally biased region" description="Basic and acidic residues" evidence="1">
    <location>
        <begin position="129"/>
        <end position="139"/>
    </location>
</feature>
<dbReference type="PANTHER" id="PTHR34408:SF1">
    <property type="entry name" value="GLYCOSYL HYDROLASE FAMILY 19 DOMAIN-CONTAINING PROTEIN HI_1415"/>
    <property type="match status" value="1"/>
</dbReference>
<proteinExistence type="predicted"/>
<comment type="caution">
    <text evidence="4">The sequence shown here is derived from an EMBL/GenBank/DDBJ whole genome shotgun (WGS) entry which is preliminary data.</text>
</comment>
<gene>
    <name evidence="4" type="ORF">GCM10010136_13940</name>
</gene>
<dbReference type="InterPro" id="IPR052354">
    <property type="entry name" value="Cell_Wall_Dynamics_Protein"/>
</dbReference>
<evidence type="ECO:0000259" key="3">
    <source>
        <dbReference type="PROSITE" id="PS51781"/>
    </source>
</evidence>
<feature type="region of interest" description="Disordered" evidence="1">
    <location>
        <begin position="112"/>
        <end position="201"/>
    </location>
</feature>
<dbReference type="SMART" id="SM00287">
    <property type="entry name" value="SH3b"/>
    <property type="match status" value="1"/>
</dbReference>
<reference evidence="4" key="1">
    <citation type="journal article" date="2014" name="Int. J. Syst. Evol. Microbiol.">
        <title>Complete genome sequence of Corynebacterium casei LMG S-19264T (=DSM 44701T), isolated from a smear-ripened cheese.</title>
        <authorList>
            <consortium name="US DOE Joint Genome Institute (JGI-PGF)"/>
            <person name="Walter F."/>
            <person name="Albersmeier A."/>
            <person name="Kalinowski J."/>
            <person name="Ruckert C."/>
        </authorList>
    </citation>
    <scope>NUCLEOTIDE SEQUENCE</scope>
    <source>
        <strain evidence="4">KCTC 42097</strain>
    </source>
</reference>
<dbReference type="RefSeq" id="WP_189489245.1">
    <property type="nucleotide sequence ID" value="NZ_BMZO01000004.1"/>
</dbReference>
<dbReference type="Pfam" id="PF08239">
    <property type="entry name" value="SH3_3"/>
    <property type="match status" value="1"/>
</dbReference>
<sequence>MRKYLLAAATAFGLLVSASVASAEPAVVTGNVNVRTGPGTGYSRIATIQAGSEVEILRCTGNWCQIELGRLRGWMSANYLDRSSGGYYRPVPPPPPPIYDPRPPYWDRPEYRPPYWDRPGYRPPRPRPPHWDRPDRPRPPDWNGPGRPDRPRPPEPERPRPPQPERPTPPRPGQESIIGRPPPDDAGPGTPDRNIRIIRPN</sequence>
<evidence type="ECO:0000256" key="1">
    <source>
        <dbReference type="SAM" id="MobiDB-lite"/>
    </source>
</evidence>
<dbReference type="AlphaFoldDB" id="A0A8J3DNQ4"/>
<name>A0A8J3DNQ4_9HYPH</name>
<keyword evidence="5" id="KW-1185">Reference proteome</keyword>
<evidence type="ECO:0000313" key="4">
    <source>
        <dbReference type="EMBL" id="GHC68827.1"/>
    </source>
</evidence>
<reference evidence="4" key="2">
    <citation type="submission" date="2020-09" db="EMBL/GenBank/DDBJ databases">
        <authorList>
            <person name="Sun Q."/>
            <person name="Kim S."/>
        </authorList>
    </citation>
    <scope>NUCLEOTIDE SEQUENCE</scope>
    <source>
        <strain evidence="4">KCTC 42097</strain>
    </source>
</reference>
<dbReference type="PANTHER" id="PTHR34408">
    <property type="entry name" value="FAMILY PROTEIN, PUTATIVE-RELATED"/>
    <property type="match status" value="1"/>
</dbReference>
<evidence type="ECO:0000313" key="5">
    <source>
        <dbReference type="Proteomes" id="UP000641137"/>
    </source>
</evidence>
<evidence type="ECO:0000256" key="2">
    <source>
        <dbReference type="SAM" id="SignalP"/>
    </source>
</evidence>
<organism evidence="4 5">
    <name type="scientific">Limoniibacter endophyticus</name>
    <dbReference type="NCBI Taxonomy" id="1565040"/>
    <lineage>
        <taxon>Bacteria</taxon>
        <taxon>Pseudomonadati</taxon>
        <taxon>Pseudomonadota</taxon>
        <taxon>Alphaproteobacteria</taxon>
        <taxon>Hyphomicrobiales</taxon>
        <taxon>Bartonellaceae</taxon>
        <taxon>Limoniibacter</taxon>
    </lineage>
</organism>
<feature type="compositionally biased region" description="Basic and acidic residues" evidence="1">
    <location>
        <begin position="147"/>
        <end position="160"/>
    </location>
</feature>
<dbReference type="Gene3D" id="2.30.30.40">
    <property type="entry name" value="SH3 Domains"/>
    <property type="match status" value="1"/>
</dbReference>
<dbReference type="EMBL" id="BMZO01000004">
    <property type="protein sequence ID" value="GHC68827.1"/>
    <property type="molecule type" value="Genomic_DNA"/>
</dbReference>
<dbReference type="PROSITE" id="PS51781">
    <property type="entry name" value="SH3B"/>
    <property type="match status" value="1"/>
</dbReference>
<feature type="domain" description="SH3b" evidence="3">
    <location>
        <begin position="23"/>
        <end position="84"/>
    </location>
</feature>
<accession>A0A8J3DNQ4</accession>
<dbReference type="Proteomes" id="UP000641137">
    <property type="component" value="Unassembled WGS sequence"/>
</dbReference>